<evidence type="ECO:0000256" key="5">
    <source>
        <dbReference type="ARBA" id="ARBA00023288"/>
    </source>
</evidence>
<gene>
    <name evidence="10" type="ORF">PGRAT_27025</name>
</gene>
<dbReference type="PIRSF" id="PIRSF002854">
    <property type="entry name" value="MetQ"/>
    <property type="match status" value="1"/>
</dbReference>
<dbReference type="PROSITE" id="PS51257">
    <property type="entry name" value="PROKAR_LIPOPROTEIN"/>
    <property type="match status" value="1"/>
</dbReference>
<name>A0A089NP85_9BACL</name>
<keyword evidence="2 9" id="KW-0732">Signal</keyword>
<organism evidence="10 11">
    <name type="scientific">Paenibacillus graminis</name>
    <dbReference type="NCBI Taxonomy" id="189425"/>
    <lineage>
        <taxon>Bacteria</taxon>
        <taxon>Bacillati</taxon>
        <taxon>Bacillota</taxon>
        <taxon>Bacilli</taxon>
        <taxon>Bacillales</taxon>
        <taxon>Paenibacillaceae</taxon>
        <taxon>Paenibacillus</taxon>
    </lineage>
</organism>
<feature type="compositionally biased region" description="Low complexity" evidence="8">
    <location>
        <begin position="27"/>
        <end position="44"/>
    </location>
</feature>
<evidence type="ECO:0000313" key="10">
    <source>
        <dbReference type="EMBL" id="AIQ70869.1"/>
    </source>
</evidence>
<dbReference type="KEGG" id="pgm:PGRAT_27025"/>
<dbReference type="GO" id="GO:0016020">
    <property type="term" value="C:membrane"/>
    <property type="evidence" value="ECO:0007669"/>
    <property type="project" value="UniProtKB-SubCell"/>
</dbReference>
<keyword evidence="11" id="KW-1185">Reference proteome</keyword>
<sequence length="292" mass="31342">MKKVLLTFFSLTLVLVLAACGNNNKTNNAANSAATNAPAADTSAEPTTEPAAEPVTLVVGASPKPHAEILKAIAPLLEKQGIKLEIKEFTDYILPNTQLAEKELDANFFQHKPYLDDQNKQNGTELVPVTAVHVEPFGAYSKKIKSIDELADGAKVAIPNDATNGGRALILLAKNGLIKLKDDTNITSTTADITENPKNLKIVELEAAMLPRQLDEVDLALINTNYALEAKLVPTKDALFIEGTDSPYANLLVARPDNKDSDAIQKLAAALTSPEAKAFIEKEYQGSIIPAF</sequence>
<evidence type="ECO:0000256" key="9">
    <source>
        <dbReference type="SAM" id="SignalP"/>
    </source>
</evidence>
<dbReference type="SUPFAM" id="SSF53850">
    <property type="entry name" value="Periplasmic binding protein-like II"/>
    <property type="match status" value="1"/>
</dbReference>
<evidence type="ECO:0000256" key="6">
    <source>
        <dbReference type="PIRNR" id="PIRNR002854"/>
    </source>
</evidence>
<dbReference type="PANTHER" id="PTHR30429">
    <property type="entry name" value="D-METHIONINE-BINDING LIPOPROTEIN METQ"/>
    <property type="match status" value="1"/>
</dbReference>
<dbReference type="CDD" id="cd13597">
    <property type="entry name" value="PBP2_lipoprotein_Tp32"/>
    <property type="match status" value="1"/>
</dbReference>
<evidence type="ECO:0000256" key="3">
    <source>
        <dbReference type="ARBA" id="ARBA00023136"/>
    </source>
</evidence>
<dbReference type="Gene3D" id="3.40.190.10">
    <property type="entry name" value="Periplasmic binding protein-like II"/>
    <property type="match status" value="2"/>
</dbReference>
<feature type="signal peptide" evidence="9">
    <location>
        <begin position="1"/>
        <end position="18"/>
    </location>
</feature>
<dbReference type="PANTHER" id="PTHR30429:SF0">
    <property type="entry name" value="METHIONINE-BINDING LIPOPROTEIN METQ"/>
    <property type="match status" value="1"/>
</dbReference>
<dbReference type="eggNOG" id="COG1464">
    <property type="taxonomic scope" value="Bacteria"/>
</dbReference>
<evidence type="ECO:0000313" key="11">
    <source>
        <dbReference type="Proteomes" id="UP000029500"/>
    </source>
</evidence>
<feature type="lipid moiety-binding region" description="S-diacylglycerol cysteine" evidence="7">
    <location>
        <position position="20"/>
    </location>
</feature>
<feature type="region of interest" description="Disordered" evidence="8">
    <location>
        <begin position="27"/>
        <end position="50"/>
    </location>
</feature>
<dbReference type="EMBL" id="CP009287">
    <property type="protein sequence ID" value="AIQ70869.1"/>
    <property type="molecule type" value="Genomic_DNA"/>
</dbReference>
<evidence type="ECO:0000256" key="2">
    <source>
        <dbReference type="ARBA" id="ARBA00022729"/>
    </source>
</evidence>
<dbReference type="NCBIfam" id="TIGR00363">
    <property type="entry name" value="MetQ/NlpA family lipoprotein"/>
    <property type="match status" value="1"/>
</dbReference>
<protein>
    <recommendedName>
        <fullName evidence="6">Lipoprotein</fullName>
    </recommendedName>
</protein>
<evidence type="ECO:0000256" key="8">
    <source>
        <dbReference type="SAM" id="MobiDB-lite"/>
    </source>
</evidence>
<keyword evidence="4" id="KW-0564">Palmitate</keyword>
<feature type="chain" id="PRO_5039300885" description="Lipoprotein" evidence="9">
    <location>
        <begin position="19"/>
        <end position="292"/>
    </location>
</feature>
<proteinExistence type="inferred from homology"/>
<evidence type="ECO:0000256" key="4">
    <source>
        <dbReference type="ARBA" id="ARBA00023139"/>
    </source>
</evidence>
<dbReference type="HOGENOM" id="CLU_067080_0_0_9"/>
<comment type="subcellular location">
    <subcellularLocation>
        <location evidence="1">Membrane</location>
        <topology evidence="1">Lipid-anchor</topology>
    </subcellularLocation>
</comment>
<evidence type="ECO:0000256" key="1">
    <source>
        <dbReference type="ARBA" id="ARBA00004635"/>
    </source>
</evidence>
<keyword evidence="5 6" id="KW-0449">Lipoprotein</keyword>
<evidence type="ECO:0000256" key="7">
    <source>
        <dbReference type="PIRSR" id="PIRSR002854-1"/>
    </source>
</evidence>
<keyword evidence="3" id="KW-0472">Membrane</keyword>
<comment type="similarity">
    <text evidence="6">Belongs to the nlpA lipoprotein family.</text>
</comment>
<reference evidence="10 11" key="1">
    <citation type="submission" date="2014-08" db="EMBL/GenBank/DDBJ databases">
        <title>Comparative genomics of the Paenibacillus odorifer group.</title>
        <authorList>
            <person name="den Bakker H.C."/>
            <person name="Tsai Y.-C."/>
            <person name="Martin N."/>
            <person name="Korlach J."/>
            <person name="Wiedmann M."/>
        </authorList>
    </citation>
    <scope>NUCLEOTIDE SEQUENCE [LARGE SCALE GENOMIC DNA]</scope>
    <source>
        <strain evidence="10 11">DSM 15220</strain>
    </source>
</reference>
<dbReference type="STRING" id="189425.PGRAT_27025"/>
<dbReference type="Pfam" id="PF03180">
    <property type="entry name" value="Lipoprotein_9"/>
    <property type="match status" value="1"/>
</dbReference>
<accession>A0A089NP85</accession>
<dbReference type="InterPro" id="IPR004872">
    <property type="entry name" value="Lipoprotein_NlpA"/>
</dbReference>
<dbReference type="AlphaFoldDB" id="A0A089NP85"/>
<dbReference type="RefSeq" id="WP_025707698.1">
    <property type="nucleotide sequence ID" value="NZ_CP009287.1"/>
</dbReference>
<dbReference type="Proteomes" id="UP000029500">
    <property type="component" value="Chromosome"/>
</dbReference>
<dbReference type="OrthoDB" id="9812878at2"/>